<name>A0A6L3T3N2_9HYPH</name>
<keyword evidence="2" id="KW-1185">Reference proteome</keyword>
<dbReference type="OrthoDB" id="8003189at2"/>
<evidence type="ECO:0000313" key="1">
    <source>
        <dbReference type="EMBL" id="KAB1079591.1"/>
    </source>
</evidence>
<protein>
    <submittedName>
        <fullName evidence="1">Uncharacterized protein</fullName>
    </submittedName>
</protein>
<dbReference type="Proteomes" id="UP000474159">
    <property type="component" value="Unassembled WGS sequence"/>
</dbReference>
<dbReference type="RefSeq" id="WP_150999854.1">
    <property type="nucleotide sequence ID" value="NZ_BPQY01000349.1"/>
</dbReference>
<comment type="caution">
    <text evidence="1">The sequence shown here is derived from an EMBL/GenBank/DDBJ whole genome shotgun (WGS) entry which is preliminary data.</text>
</comment>
<organism evidence="1 2">
    <name type="scientific">Methylobacterium soli</name>
    <dbReference type="NCBI Taxonomy" id="553447"/>
    <lineage>
        <taxon>Bacteria</taxon>
        <taxon>Pseudomonadati</taxon>
        <taxon>Pseudomonadota</taxon>
        <taxon>Alphaproteobacteria</taxon>
        <taxon>Hyphomicrobiales</taxon>
        <taxon>Methylobacteriaceae</taxon>
        <taxon>Methylobacterium</taxon>
    </lineage>
</organism>
<proteinExistence type="predicted"/>
<reference evidence="1 2" key="1">
    <citation type="submission" date="2019-09" db="EMBL/GenBank/DDBJ databases">
        <title>YIM 48816 draft genome.</title>
        <authorList>
            <person name="Jiang L."/>
        </authorList>
    </citation>
    <scope>NUCLEOTIDE SEQUENCE [LARGE SCALE GENOMIC DNA]</scope>
    <source>
        <strain evidence="1 2">YIM 48816</strain>
    </source>
</reference>
<accession>A0A6L3T3N2</accession>
<gene>
    <name evidence="1" type="ORF">F6X53_09880</name>
</gene>
<evidence type="ECO:0000313" key="2">
    <source>
        <dbReference type="Proteomes" id="UP000474159"/>
    </source>
</evidence>
<dbReference type="EMBL" id="VZZK01000008">
    <property type="protein sequence ID" value="KAB1079591.1"/>
    <property type="molecule type" value="Genomic_DNA"/>
</dbReference>
<dbReference type="AlphaFoldDB" id="A0A6L3T3N2"/>
<sequence>MSGSQRSRDWSLSVATAEDGVRLEFGLNDLKGRPMTAILDLDRNEARNLARALLAAAGDAMERTFPHPPGGKD</sequence>